<evidence type="ECO:0000256" key="3">
    <source>
        <dbReference type="HAMAP-Rule" id="MF_01365"/>
    </source>
</evidence>
<dbReference type="GO" id="GO:0019843">
    <property type="term" value="F:rRNA binding"/>
    <property type="evidence" value="ECO:0007669"/>
    <property type="project" value="UniProtKB-UniRule"/>
</dbReference>
<dbReference type="InterPro" id="IPR019906">
    <property type="entry name" value="Ribosomal_uL6_bac-type"/>
</dbReference>
<dbReference type="Gene3D" id="3.90.930.12">
    <property type="entry name" value="Ribosomal protein L6, alpha-beta domain"/>
    <property type="match status" value="2"/>
</dbReference>
<dbReference type="SUPFAM" id="SSF56053">
    <property type="entry name" value="Ribosomal protein L6"/>
    <property type="match status" value="2"/>
</dbReference>
<dbReference type="EMBL" id="METE01000001">
    <property type="protein sequence ID" value="OGB85644.1"/>
    <property type="molecule type" value="Genomic_DNA"/>
</dbReference>
<protein>
    <recommendedName>
        <fullName evidence="3">Large ribosomal subunit protein uL6</fullName>
    </recommendedName>
</protein>
<comment type="caution">
    <text evidence="7">The sequence shown here is derived from an EMBL/GenBank/DDBJ whole genome shotgun (WGS) entry which is preliminary data.</text>
</comment>
<gene>
    <name evidence="3" type="primary">rplF</name>
    <name evidence="7" type="ORF">A2994_02660</name>
</gene>
<proteinExistence type="inferred from homology"/>
<feature type="domain" description="Large ribosomal subunit protein uL6 alpha-beta" evidence="6">
    <location>
        <begin position="11"/>
        <end position="82"/>
    </location>
</feature>
<organism evidence="7 8">
    <name type="scientific">candidate division Kazan bacterium RIFCSPLOWO2_01_FULL_48_13</name>
    <dbReference type="NCBI Taxonomy" id="1798539"/>
    <lineage>
        <taxon>Bacteria</taxon>
        <taxon>Bacteria division Kazan-3B-28</taxon>
    </lineage>
</organism>
<accession>A0A1F4PPR0</accession>
<dbReference type="PRINTS" id="PR00059">
    <property type="entry name" value="RIBOSOMALL6"/>
</dbReference>
<evidence type="ECO:0000256" key="2">
    <source>
        <dbReference type="ARBA" id="ARBA00023274"/>
    </source>
</evidence>
<dbReference type="InterPro" id="IPR002358">
    <property type="entry name" value="Ribosomal_uL6_CS"/>
</dbReference>
<dbReference type="Proteomes" id="UP000179010">
    <property type="component" value="Unassembled WGS sequence"/>
</dbReference>
<reference evidence="7 8" key="1">
    <citation type="journal article" date="2016" name="Nat. Commun.">
        <title>Thousands of microbial genomes shed light on interconnected biogeochemical processes in an aquifer system.</title>
        <authorList>
            <person name="Anantharaman K."/>
            <person name="Brown C.T."/>
            <person name="Hug L.A."/>
            <person name="Sharon I."/>
            <person name="Castelle C.J."/>
            <person name="Probst A.J."/>
            <person name="Thomas B.C."/>
            <person name="Singh A."/>
            <person name="Wilkins M.J."/>
            <person name="Karaoz U."/>
            <person name="Brodie E.L."/>
            <person name="Williams K.H."/>
            <person name="Hubbard S.S."/>
            <person name="Banfield J.F."/>
        </authorList>
    </citation>
    <scope>NUCLEOTIDE SEQUENCE [LARGE SCALE GENOMIC DNA]</scope>
</reference>
<dbReference type="AlphaFoldDB" id="A0A1F4PPR0"/>
<dbReference type="PANTHER" id="PTHR11655">
    <property type="entry name" value="60S/50S RIBOSOMAL PROTEIN L6/L9"/>
    <property type="match status" value="1"/>
</dbReference>
<evidence type="ECO:0000256" key="4">
    <source>
        <dbReference type="RuleBase" id="RU003869"/>
    </source>
</evidence>
<evidence type="ECO:0000256" key="5">
    <source>
        <dbReference type="RuleBase" id="RU003870"/>
    </source>
</evidence>
<sequence length="180" mass="19197">MSKIGKLPITIPAGTTVKLEGGLATVTGPKGELKWKLPQLIQVKEEGGQLLVTRENDSKPAKSLHGLVRSKLFNMVQGVTVGYTKVMEIFGVGYRVESKGDTVVLNIGLSHPVNLPVIPGTAVTVVKNEITVSGIDKEAVGEMAARIRSLKKPEPYKGKGIKYQGEVIRRKAGKAAKTAA</sequence>
<feature type="domain" description="Large ribosomal subunit protein uL6 alpha-beta" evidence="6">
    <location>
        <begin position="90"/>
        <end position="163"/>
    </location>
</feature>
<keyword evidence="1 3" id="KW-0689">Ribosomal protein</keyword>
<keyword evidence="2 3" id="KW-0687">Ribonucleoprotein</keyword>
<keyword evidence="3 5" id="KW-0694">RNA-binding</keyword>
<dbReference type="Pfam" id="PF00347">
    <property type="entry name" value="Ribosomal_L6"/>
    <property type="match status" value="2"/>
</dbReference>
<dbReference type="PROSITE" id="PS00525">
    <property type="entry name" value="RIBOSOMAL_L6_1"/>
    <property type="match status" value="1"/>
</dbReference>
<dbReference type="GO" id="GO:0002181">
    <property type="term" value="P:cytoplasmic translation"/>
    <property type="evidence" value="ECO:0007669"/>
    <property type="project" value="TreeGrafter"/>
</dbReference>
<dbReference type="HAMAP" id="MF_01365_B">
    <property type="entry name" value="Ribosomal_uL6_B"/>
    <property type="match status" value="1"/>
</dbReference>
<evidence type="ECO:0000313" key="7">
    <source>
        <dbReference type="EMBL" id="OGB85644.1"/>
    </source>
</evidence>
<dbReference type="InterPro" id="IPR036789">
    <property type="entry name" value="Ribosomal_uL6-like_a/b-dom_sf"/>
</dbReference>
<dbReference type="NCBIfam" id="TIGR03654">
    <property type="entry name" value="L6_bact"/>
    <property type="match status" value="1"/>
</dbReference>
<comment type="subunit">
    <text evidence="3">Part of the 50S ribosomal subunit.</text>
</comment>
<keyword evidence="3 5" id="KW-0699">rRNA-binding</keyword>
<evidence type="ECO:0000259" key="6">
    <source>
        <dbReference type="Pfam" id="PF00347"/>
    </source>
</evidence>
<evidence type="ECO:0000256" key="1">
    <source>
        <dbReference type="ARBA" id="ARBA00022980"/>
    </source>
</evidence>
<dbReference type="STRING" id="1798539.A2994_02660"/>
<evidence type="ECO:0000313" key="8">
    <source>
        <dbReference type="Proteomes" id="UP000179010"/>
    </source>
</evidence>
<dbReference type="PIRSF" id="PIRSF002162">
    <property type="entry name" value="Ribosomal_L6"/>
    <property type="match status" value="1"/>
</dbReference>
<dbReference type="GO" id="GO:0022625">
    <property type="term" value="C:cytosolic large ribosomal subunit"/>
    <property type="evidence" value="ECO:0007669"/>
    <property type="project" value="UniProtKB-UniRule"/>
</dbReference>
<dbReference type="InterPro" id="IPR020040">
    <property type="entry name" value="Ribosomal_uL6_a/b-dom"/>
</dbReference>
<comment type="function">
    <text evidence="3 5">This protein binds to the 23S rRNA, and is important in its secondary structure. It is located near the subunit interface in the base of the L7/L12 stalk, and near the tRNA binding site of the peptidyltransferase center.</text>
</comment>
<dbReference type="GO" id="GO:0003735">
    <property type="term" value="F:structural constituent of ribosome"/>
    <property type="evidence" value="ECO:0007669"/>
    <property type="project" value="UniProtKB-UniRule"/>
</dbReference>
<dbReference type="PANTHER" id="PTHR11655:SF14">
    <property type="entry name" value="LARGE RIBOSOMAL SUBUNIT PROTEIN UL6M"/>
    <property type="match status" value="1"/>
</dbReference>
<comment type="similarity">
    <text evidence="3 4">Belongs to the universal ribosomal protein uL6 family.</text>
</comment>
<name>A0A1F4PPR0_UNCK3</name>
<dbReference type="InterPro" id="IPR000702">
    <property type="entry name" value="Ribosomal_uL6-like"/>
</dbReference>